<name>A0A067PS23_9AGAM</name>
<dbReference type="GO" id="GO:0016020">
    <property type="term" value="C:membrane"/>
    <property type="evidence" value="ECO:0007669"/>
    <property type="project" value="UniProtKB-SubCell"/>
</dbReference>
<feature type="compositionally biased region" description="Low complexity" evidence="7">
    <location>
        <begin position="668"/>
        <end position="681"/>
    </location>
</feature>
<dbReference type="HOGENOM" id="CLU_013753_1_0_1"/>
<evidence type="ECO:0000259" key="10">
    <source>
        <dbReference type="SMART" id="SM01320"/>
    </source>
</evidence>
<evidence type="ECO:0000256" key="7">
    <source>
        <dbReference type="SAM" id="MobiDB-lite"/>
    </source>
</evidence>
<evidence type="ECO:0000256" key="8">
    <source>
        <dbReference type="SAM" id="Phobius"/>
    </source>
</evidence>
<dbReference type="EMBL" id="KL197719">
    <property type="protein sequence ID" value="KDQ57534.1"/>
    <property type="molecule type" value="Genomic_DNA"/>
</dbReference>
<keyword evidence="3 8" id="KW-0812">Transmembrane</keyword>
<dbReference type="GO" id="GO:0055085">
    <property type="term" value="P:transmembrane transport"/>
    <property type="evidence" value="ECO:0007669"/>
    <property type="project" value="TreeGrafter"/>
</dbReference>
<dbReference type="InParanoid" id="A0A067PS23"/>
<evidence type="ECO:0000256" key="4">
    <source>
        <dbReference type="ARBA" id="ARBA00022729"/>
    </source>
</evidence>
<dbReference type="InterPro" id="IPR040241">
    <property type="entry name" value="TRP_Flc/Pkd2-like"/>
</dbReference>
<dbReference type="PANTHER" id="PTHR31145:SF2">
    <property type="entry name" value="FLAVIN CARRIER PROTEIN 2"/>
    <property type="match status" value="1"/>
</dbReference>
<dbReference type="AlphaFoldDB" id="A0A067PS23"/>
<dbReference type="Proteomes" id="UP000027265">
    <property type="component" value="Unassembled WGS sequence"/>
</dbReference>
<keyword evidence="4 9" id="KW-0732">Signal</keyword>
<comment type="subcellular location">
    <subcellularLocation>
        <location evidence="1">Membrane</location>
        <topology evidence="1">Multi-pass membrane protein</topology>
    </subcellularLocation>
</comment>
<feature type="transmembrane region" description="Helical" evidence="8">
    <location>
        <begin position="494"/>
        <end position="514"/>
    </location>
</feature>
<reference evidence="12" key="1">
    <citation type="journal article" date="2014" name="Proc. Natl. Acad. Sci. U.S.A.">
        <title>Extensive sampling of basidiomycete genomes demonstrates inadequacy of the white-rot/brown-rot paradigm for wood decay fungi.</title>
        <authorList>
            <person name="Riley R."/>
            <person name="Salamov A.A."/>
            <person name="Brown D.W."/>
            <person name="Nagy L.G."/>
            <person name="Floudas D."/>
            <person name="Held B.W."/>
            <person name="Levasseur A."/>
            <person name="Lombard V."/>
            <person name="Morin E."/>
            <person name="Otillar R."/>
            <person name="Lindquist E.A."/>
            <person name="Sun H."/>
            <person name="LaButti K.M."/>
            <person name="Schmutz J."/>
            <person name="Jabbour D."/>
            <person name="Luo H."/>
            <person name="Baker S.E."/>
            <person name="Pisabarro A.G."/>
            <person name="Walton J.D."/>
            <person name="Blanchette R.A."/>
            <person name="Henrissat B."/>
            <person name="Martin F."/>
            <person name="Cullen D."/>
            <person name="Hibbett D.S."/>
            <person name="Grigoriev I.V."/>
        </authorList>
    </citation>
    <scope>NUCLEOTIDE SEQUENCE [LARGE SCALE GENOMIC DNA]</scope>
    <source>
        <strain evidence="12">MUCL 33604</strain>
    </source>
</reference>
<keyword evidence="5 8" id="KW-1133">Transmembrane helix</keyword>
<keyword evidence="12" id="KW-1185">Reference proteome</keyword>
<dbReference type="STRING" id="933084.A0A067PS23"/>
<evidence type="ECO:0000256" key="9">
    <source>
        <dbReference type="SAM" id="SignalP"/>
    </source>
</evidence>
<gene>
    <name evidence="11" type="ORF">JAAARDRAFT_130688</name>
</gene>
<feature type="compositionally biased region" description="Low complexity" evidence="7">
    <location>
        <begin position="716"/>
        <end position="729"/>
    </location>
</feature>
<feature type="transmembrane region" description="Helical" evidence="8">
    <location>
        <begin position="413"/>
        <end position="433"/>
    </location>
</feature>
<feature type="transmembrane region" description="Helical" evidence="8">
    <location>
        <begin position="551"/>
        <end position="569"/>
    </location>
</feature>
<evidence type="ECO:0000256" key="6">
    <source>
        <dbReference type="ARBA" id="ARBA00023136"/>
    </source>
</evidence>
<evidence type="ECO:0000313" key="12">
    <source>
        <dbReference type="Proteomes" id="UP000027265"/>
    </source>
</evidence>
<dbReference type="FunCoup" id="A0A067PS23">
    <property type="interactions" value="21"/>
</dbReference>
<evidence type="ECO:0000313" key="11">
    <source>
        <dbReference type="EMBL" id="KDQ57534.1"/>
    </source>
</evidence>
<feature type="transmembrane region" description="Helical" evidence="8">
    <location>
        <begin position="439"/>
        <end position="461"/>
    </location>
</feature>
<keyword evidence="6 8" id="KW-0472">Membrane</keyword>
<protein>
    <recommendedName>
        <fullName evidence="10">ML-like domain-containing protein</fullName>
    </recommendedName>
</protein>
<evidence type="ECO:0000256" key="5">
    <source>
        <dbReference type="ARBA" id="ARBA00022989"/>
    </source>
</evidence>
<accession>A0A067PS23</accession>
<dbReference type="PANTHER" id="PTHR31145">
    <property type="entry name" value="INTEGRAL MEMBRANE PROTEIN (AFU_ORTHOLOGUE AFUA_7G01610)"/>
    <property type="match status" value="1"/>
</dbReference>
<feature type="signal peptide" evidence="9">
    <location>
        <begin position="1"/>
        <end position="24"/>
    </location>
</feature>
<feature type="region of interest" description="Disordered" evidence="7">
    <location>
        <begin position="636"/>
        <end position="744"/>
    </location>
</feature>
<sequence length="744" mass="81034">MFLSVARLRPLAFAILAALPLAQSRENVLFTSSVTYCAPPESLLIQQFDLTYFAANSSLFFNVSAASVEPNVNVTANVLLNVYGMHPVNFTIDLCSLFHGALCPLPMYNFTGVDSIPLPASVNIASRIPGVAYQIPDLEAFAQLTLVEVGTGQVKACIQSTLSNGWSAHQPAVEWVTGAIAILALLSGIWHSFIPESLAPFRFLDLMYLFQTIAVTAFLDLNYSSVYRAFALNFAWAMGLFPQSPTSSMQNSINNMRHLTGGSMAGASDGGAIGLVNRKLSPYNEDPTTSFVVPQSLLTKVSSLPTMTLGSGGIVGRSLTNGTVLAAQDVQTVTGSSSNVLQAGVPIYVNSIGIATANAFMTVFFVTLIMIAIALVLLALGYAVLLFRSRSKHPRDGSSLIRMTSLISFSRAWGLRLALVALSPVMIFAFYQWTLKDSWLSVLFSVVFLICIVGYVGYHMFLTMRSALRSSPYPLYTHFDAHAPLYAQFRAERYYFFIPLITATFLKALFVAFAHANGEVQVIAFTIIEFMVLVALVVLKPFKNRRGDVFAVYLAITRFVCTGLMVAFLECLNLAAIPRVVIGIIMAVVFSIAVIVVVINVIIHLGLHRIFNRKSQQPSSPHPSSDASMLEKGEKAESQIGWLRPNNPTPERNIPLDPHLNHPYPEITPTHTTSSASPHSAQPTEYSEVSASTSLGATLPRRWSLSQHDENRESSHYSSSPTVTSTPLHSTPPSPSGHMPVSHR</sequence>
<feature type="transmembrane region" description="Helical" evidence="8">
    <location>
        <begin position="581"/>
        <end position="607"/>
    </location>
</feature>
<dbReference type="InterPro" id="IPR010308">
    <property type="entry name" value="TRP_C"/>
</dbReference>
<feature type="domain" description="ML-like" evidence="10">
    <location>
        <begin position="27"/>
        <end position="169"/>
    </location>
</feature>
<dbReference type="Pfam" id="PF06011">
    <property type="entry name" value="TRP"/>
    <property type="match status" value="1"/>
</dbReference>
<evidence type="ECO:0000256" key="3">
    <source>
        <dbReference type="ARBA" id="ARBA00022692"/>
    </source>
</evidence>
<comment type="similarity">
    <text evidence="2">Belongs to the transient receptor potential (TRP) ion channel family.</text>
</comment>
<dbReference type="InterPro" id="IPR032800">
    <property type="entry name" value="TRP_N"/>
</dbReference>
<evidence type="ECO:0000256" key="2">
    <source>
        <dbReference type="ARBA" id="ARBA00010642"/>
    </source>
</evidence>
<feature type="chain" id="PRO_5001643427" description="ML-like domain-containing protein" evidence="9">
    <location>
        <begin position="25"/>
        <end position="744"/>
    </location>
</feature>
<feature type="transmembrane region" description="Helical" evidence="8">
    <location>
        <begin position="520"/>
        <end position="539"/>
    </location>
</feature>
<organism evidence="11 12">
    <name type="scientific">Jaapia argillacea MUCL 33604</name>
    <dbReference type="NCBI Taxonomy" id="933084"/>
    <lineage>
        <taxon>Eukaryota</taxon>
        <taxon>Fungi</taxon>
        <taxon>Dikarya</taxon>
        <taxon>Basidiomycota</taxon>
        <taxon>Agaricomycotina</taxon>
        <taxon>Agaricomycetes</taxon>
        <taxon>Agaricomycetidae</taxon>
        <taxon>Jaapiales</taxon>
        <taxon>Jaapiaceae</taxon>
        <taxon>Jaapia</taxon>
    </lineage>
</organism>
<proteinExistence type="inferred from homology"/>
<dbReference type="Pfam" id="PF14558">
    <property type="entry name" value="TRP_N"/>
    <property type="match status" value="1"/>
</dbReference>
<dbReference type="OrthoDB" id="2115177at2759"/>
<dbReference type="SMART" id="SM01320">
    <property type="entry name" value="TRP_N"/>
    <property type="match status" value="1"/>
</dbReference>
<feature type="compositionally biased region" description="Polar residues" evidence="7">
    <location>
        <begin position="682"/>
        <end position="696"/>
    </location>
</feature>
<feature type="transmembrane region" description="Helical" evidence="8">
    <location>
        <begin position="359"/>
        <end position="385"/>
    </location>
</feature>
<dbReference type="GO" id="GO:0009272">
    <property type="term" value="P:fungal-type cell wall biogenesis"/>
    <property type="evidence" value="ECO:0007669"/>
    <property type="project" value="TreeGrafter"/>
</dbReference>
<evidence type="ECO:0000256" key="1">
    <source>
        <dbReference type="ARBA" id="ARBA00004141"/>
    </source>
</evidence>